<protein>
    <submittedName>
        <fullName evidence="2">Uncharacterized protein</fullName>
    </submittedName>
</protein>
<reference evidence="2" key="2">
    <citation type="submission" date="2013-05" db="EMBL/GenBank/DDBJ databases">
        <authorList>
            <person name="Carter J.-M."/>
            <person name="Baker S.C."/>
            <person name="Pink R."/>
            <person name="Carter D.R.F."/>
            <person name="Collins A."/>
            <person name="Tomlin J."/>
            <person name="Gibbs M."/>
            <person name="Breuker C.J."/>
        </authorList>
    </citation>
    <scope>NUCLEOTIDE SEQUENCE</scope>
    <source>
        <tissue evidence="2">Ovary</tissue>
    </source>
</reference>
<evidence type="ECO:0000256" key="1">
    <source>
        <dbReference type="SAM" id="Phobius"/>
    </source>
</evidence>
<evidence type="ECO:0000313" key="2">
    <source>
        <dbReference type="EMBL" id="JAA79529.1"/>
    </source>
</evidence>
<keyword evidence="1" id="KW-1133">Transmembrane helix</keyword>
<sequence length="70" mass="8153">MTSPHSTQIVLSVDLILQSILWADRCLVTPMKWDHGCRIRCKFDSRVILLVVTIAFCYFYTSLRSRCKDT</sequence>
<keyword evidence="1" id="KW-0472">Membrane</keyword>
<reference evidence="2" key="1">
    <citation type="journal article" date="2013" name="BMC Genomics">
        <title>Unscrambling butterfly oogenesis.</title>
        <authorList>
            <person name="Carter J.M."/>
            <person name="Baker S.C."/>
            <person name="Pink R."/>
            <person name="Carter D.R."/>
            <person name="Collins A."/>
            <person name="Tomlin J."/>
            <person name="Gibbs M."/>
            <person name="Breuker C.J."/>
        </authorList>
    </citation>
    <scope>NUCLEOTIDE SEQUENCE</scope>
    <source>
        <tissue evidence="2">Ovary</tissue>
    </source>
</reference>
<dbReference type="EMBL" id="GAIX01013031">
    <property type="protein sequence ID" value="JAA79529.1"/>
    <property type="molecule type" value="Transcribed_RNA"/>
</dbReference>
<dbReference type="AlphaFoldDB" id="S4NR13"/>
<feature type="transmembrane region" description="Helical" evidence="1">
    <location>
        <begin position="43"/>
        <end position="61"/>
    </location>
</feature>
<proteinExistence type="predicted"/>
<accession>S4NR13</accession>
<feature type="non-terminal residue" evidence="2">
    <location>
        <position position="70"/>
    </location>
</feature>
<name>S4NR13_9NEOP</name>
<keyword evidence="1" id="KW-0812">Transmembrane</keyword>
<organism evidence="2">
    <name type="scientific">Pararge aegeria</name>
    <name type="common">speckled wood butterfly</name>
    <dbReference type="NCBI Taxonomy" id="116150"/>
    <lineage>
        <taxon>Eukaryota</taxon>
        <taxon>Metazoa</taxon>
        <taxon>Ecdysozoa</taxon>
        <taxon>Arthropoda</taxon>
        <taxon>Hexapoda</taxon>
        <taxon>Insecta</taxon>
        <taxon>Pterygota</taxon>
        <taxon>Neoptera</taxon>
        <taxon>Endopterygota</taxon>
        <taxon>Lepidoptera</taxon>
        <taxon>Glossata</taxon>
        <taxon>Ditrysia</taxon>
        <taxon>Papilionoidea</taxon>
        <taxon>Nymphalidae</taxon>
        <taxon>Satyrinae</taxon>
        <taxon>Satyrini</taxon>
        <taxon>Parargina</taxon>
        <taxon>Pararge</taxon>
    </lineage>
</organism>